<feature type="active site" evidence="5">
    <location>
        <position position="27"/>
    </location>
</feature>
<dbReference type="RefSeq" id="WP_069307012.1">
    <property type="nucleotide sequence ID" value="NZ_MCRJ01000055.1"/>
</dbReference>
<comment type="caution">
    <text evidence="7">The sequence shown here is derived from an EMBL/GenBank/DDBJ whole genome shotgun (WGS) entry which is preliminary data.</text>
</comment>
<dbReference type="InterPro" id="IPR017867">
    <property type="entry name" value="Tyr_phospatase_low_mol_wt"/>
</dbReference>
<evidence type="ECO:0000313" key="7">
    <source>
        <dbReference type="EMBL" id="ODN70290.1"/>
    </source>
</evidence>
<protein>
    <recommendedName>
        <fullName evidence="2">protein-tyrosine-phosphatase</fullName>
        <ecNumber evidence="2">3.1.3.48</ecNumber>
    </recommendedName>
</protein>
<evidence type="ECO:0000256" key="2">
    <source>
        <dbReference type="ARBA" id="ARBA00013064"/>
    </source>
</evidence>
<dbReference type="SUPFAM" id="SSF52788">
    <property type="entry name" value="Phosphotyrosine protein phosphatases I"/>
    <property type="match status" value="1"/>
</dbReference>
<evidence type="ECO:0000256" key="1">
    <source>
        <dbReference type="ARBA" id="ARBA00011063"/>
    </source>
</evidence>
<keyword evidence="4" id="KW-0904">Protein phosphatase</keyword>
<gene>
    <name evidence="7" type="primary">yfkJ</name>
    <name evidence="7" type="ORF">A6302_02382</name>
</gene>
<evidence type="ECO:0000256" key="5">
    <source>
        <dbReference type="PIRSR" id="PIRSR617867-1"/>
    </source>
</evidence>
<sequence length="166" mass="17655">MPDLPNEPFPAKPTRSVLFVCLGNICRSPLAEGFLRAALGGVDAHLASAGTGGWHAGDPPDARAIRAAADFGVDISAQRARQVCLEDFRTFDLILGMDRANVDDLRKLAPPDATARIALFREDLLGEARDVPDPYYGTPRDFAIVADLCRRGAAALAARIQAASNG</sequence>
<dbReference type="Pfam" id="PF01451">
    <property type="entry name" value="LMWPc"/>
    <property type="match status" value="1"/>
</dbReference>
<evidence type="ECO:0000256" key="3">
    <source>
        <dbReference type="ARBA" id="ARBA00022801"/>
    </source>
</evidence>
<keyword evidence="3 7" id="KW-0378">Hydrolase</keyword>
<comment type="similarity">
    <text evidence="1">Belongs to the low molecular weight phosphotyrosine protein phosphatase family.</text>
</comment>
<dbReference type="InterPro" id="IPR023485">
    <property type="entry name" value="Ptyr_pPase"/>
</dbReference>
<keyword evidence="8" id="KW-1185">Reference proteome</keyword>
<name>A0A1E3H1U8_9HYPH</name>
<feature type="active site" description="Proton donor" evidence="5">
    <location>
        <position position="133"/>
    </location>
</feature>
<accession>A0A1E3H1U8</accession>
<dbReference type="PATRIC" id="fig|1439726.3.peg.2504"/>
<dbReference type="AlphaFoldDB" id="A0A1E3H1U8"/>
<evidence type="ECO:0000259" key="6">
    <source>
        <dbReference type="SMART" id="SM00226"/>
    </source>
</evidence>
<organism evidence="7 8">
    <name type="scientific">Methylobrevis pamukkalensis</name>
    <dbReference type="NCBI Taxonomy" id="1439726"/>
    <lineage>
        <taxon>Bacteria</taxon>
        <taxon>Pseudomonadati</taxon>
        <taxon>Pseudomonadota</taxon>
        <taxon>Alphaproteobacteria</taxon>
        <taxon>Hyphomicrobiales</taxon>
        <taxon>Pleomorphomonadaceae</taxon>
        <taxon>Methylobrevis</taxon>
    </lineage>
</organism>
<dbReference type="InterPro" id="IPR050438">
    <property type="entry name" value="LMW_PTPase"/>
</dbReference>
<dbReference type="EC" id="3.1.3.48" evidence="2"/>
<dbReference type="Gene3D" id="3.40.50.2300">
    <property type="match status" value="1"/>
</dbReference>
<dbReference type="CDD" id="cd16343">
    <property type="entry name" value="LMWPTP"/>
    <property type="match status" value="1"/>
</dbReference>
<dbReference type="GO" id="GO:0004725">
    <property type="term" value="F:protein tyrosine phosphatase activity"/>
    <property type="evidence" value="ECO:0007669"/>
    <property type="project" value="UniProtKB-EC"/>
</dbReference>
<dbReference type="SMART" id="SM00226">
    <property type="entry name" value="LMWPc"/>
    <property type="match status" value="1"/>
</dbReference>
<dbReference type="PANTHER" id="PTHR11717:SF7">
    <property type="entry name" value="LOW MOLECULAR WEIGHT PHOSPHOTYROSINE PROTEIN PHOSPHATASE"/>
    <property type="match status" value="1"/>
</dbReference>
<dbReference type="PANTHER" id="PTHR11717">
    <property type="entry name" value="LOW MOLECULAR WEIGHT PROTEIN TYROSINE PHOSPHATASE"/>
    <property type="match status" value="1"/>
</dbReference>
<proteinExistence type="inferred from homology"/>
<dbReference type="PRINTS" id="PR00719">
    <property type="entry name" value="LMWPTPASE"/>
</dbReference>
<dbReference type="EMBL" id="MCRJ01000055">
    <property type="protein sequence ID" value="ODN70290.1"/>
    <property type="molecule type" value="Genomic_DNA"/>
</dbReference>
<evidence type="ECO:0000313" key="8">
    <source>
        <dbReference type="Proteomes" id="UP000094622"/>
    </source>
</evidence>
<dbReference type="OrthoDB" id="9784339at2"/>
<reference evidence="7 8" key="1">
    <citation type="submission" date="2016-07" db="EMBL/GenBank/DDBJ databases">
        <title>Draft Genome Sequence of Methylobrevis pamukkalensis PK2.</title>
        <authorList>
            <person name="Vasilenko O.V."/>
            <person name="Doronina N.V."/>
            <person name="Shmareva M.N."/>
            <person name="Tarlachkov S.V."/>
            <person name="Mustakhimov I."/>
            <person name="Trotsenko Y.A."/>
        </authorList>
    </citation>
    <scope>NUCLEOTIDE SEQUENCE [LARGE SCALE GENOMIC DNA]</scope>
    <source>
        <strain evidence="7 8">PK2</strain>
    </source>
</reference>
<feature type="domain" description="Phosphotyrosine protein phosphatase I" evidence="6">
    <location>
        <begin position="15"/>
        <end position="159"/>
    </location>
</feature>
<dbReference type="InterPro" id="IPR036196">
    <property type="entry name" value="Ptyr_pPase_sf"/>
</dbReference>
<evidence type="ECO:0000256" key="4">
    <source>
        <dbReference type="ARBA" id="ARBA00022912"/>
    </source>
</evidence>
<feature type="active site" description="Nucleophile" evidence="5">
    <location>
        <position position="21"/>
    </location>
</feature>
<dbReference type="Proteomes" id="UP000094622">
    <property type="component" value="Unassembled WGS sequence"/>
</dbReference>